<name>K1PQL7_MAGGI</name>
<dbReference type="AlphaFoldDB" id="K1PQL7"/>
<dbReference type="InParanoid" id="K1PQL7"/>
<protein>
    <submittedName>
        <fullName evidence="1">Uncharacterized protein</fullName>
    </submittedName>
</protein>
<accession>K1PQL7</accession>
<reference evidence="1" key="1">
    <citation type="journal article" date="2012" name="Nature">
        <title>The oyster genome reveals stress adaptation and complexity of shell formation.</title>
        <authorList>
            <person name="Zhang G."/>
            <person name="Fang X."/>
            <person name="Guo X."/>
            <person name="Li L."/>
            <person name="Luo R."/>
            <person name="Xu F."/>
            <person name="Yang P."/>
            <person name="Zhang L."/>
            <person name="Wang X."/>
            <person name="Qi H."/>
            <person name="Xiong Z."/>
            <person name="Que H."/>
            <person name="Xie Y."/>
            <person name="Holland P.W."/>
            <person name="Paps J."/>
            <person name="Zhu Y."/>
            <person name="Wu F."/>
            <person name="Chen Y."/>
            <person name="Wang J."/>
            <person name="Peng C."/>
            <person name="Meng J."/>
            <person name="Yang L."/>
            <person name="Liu J."/>
            <person name="Wen B."/>
            <person name="Zhang N."/>
            <person name="Huang Z."/>
            <person name="Zhu Q."/>
            <person name="Feng Y."/>
            <person name="Mount A."/>
            <person name="Hedgecock D."/>
            <person name="Xu Z."/>
            <person name="Liu Y."/>
            <person name="Domazet-Loso T."/>
            <person name="Du Y."/>
            <person name="Sun X."/>
            <person name="Zhang S."/>
            <person name="Liu B."/>
            <person name="Cheng P."/>
            <person name="Jiang X."/>
            <person name="Li J."/>
            <person name="Fan D."/>
            <person name="Wang W."/>
            <person name="Fu W."/>
            <person name="Wang T."/>
            <person name="Wang B."/>
            <person name="Zhang J."/>
            <person name="Peng Z."/>
            <person name="Li Y."/>
            <person name="Li N."/>
            <person name="Wang J."/>
            <person name="Chen M."/>
            <person name="He Y."/>
            <person name="Tan F."/>
            <person name="Song X."/>
            <person name="Zheng Q."/>
            <person name="Huang R."/>
            <person name="Yang H."/>
            <person name="Du X."/>
            <person name="Chen L."/>
            <person name="Yang M."/>
            <person name="Gaffney P.M."/>
            <person name="Wang S."/>
            <person name="Luo L."/>
            <person name="She Z."/>
            <person name="Ming Y."/>
            <person name="Huang W."/>
            <person name="Zhang S."/>
            <person name="Huang B."/>
            <person name="Zhang Y."/>
            <person name="Qu T."/>
            <person name="Ni P."/>
            <person name="Miao G."/>
            <person name="Wang J."/>
            <person name="Wang Q."/>
            <person name="Steinberg C.E."/>
            <person name="Wang H."/>
            <person name="Li N."/>
            <person name="Qian L."/>
            <person name="Zhang G."/>
            <person name="Li Y."/>
            <person name="Yang H."/>
            <person name="Liu X."/>
            <person name="Wang J."/>
            <person name="Yin Y."/>
            <person name="Wang J."/>
        </authorList>
    </citation>
    <scope>NUCLEOTIDE SEQUENCE [LARGE SCALE GENOMIC DNA]</scope>
    <source>
        <strain evidence="1">05x7-T-G4-1.051#20</strain>
    </source>
</reference>
<evidence type="ECO:0000313" key="1">
    <source>
        <dbReference type="EMBL" id="EKC18710.1"/>
    </source>
</evidence>
<dbReference type="EMBL" id="JH817979">
    <property type="protein sequence ID" value="EKC18710.1"/>
    <property type="molecule type" value="Genomic_DNA"/>
</dbReference>
<gene>
    <name evidence="1" type="ORF">CGI_10011422</name>
</gene>
<sequence length="137" mass="15484">MVQGTIDCSEQVIKKLFDNIMDQNQLSVLNQITSRESSEKVQPKYYSCVATACFYLSIKFLDEDEVSDAEFYECQAAVGQVLDNYKNSPKTHPRCLPTPKPFLRPNLVSRPSLYGDSELPAIEENPSLEVVVSESER</sequence>
<dbReference type="HOGENOM" id="CLU_1867082_0_0_1"/>
<organism evidence="1">
    <name type="scientific">Magallana gigas</name>
    <name type="common">Pacific oyster</name>
    <name type="synonym">Crassostrea gigas</name>
    <dbReference type="NCBI Taxonomy" id="29159"/>
    <lineage>
        <taxon>Eukaryota</taxon>
        <taxon>Metazoa</taxon>
        <taxon>Spiralia</taxon>
        <taxon>Lophotrochozoa</taxon>
        <taxon>Mollusca</taxon>
        <taxon>Bivalvia</taxon>
        <taxon>Autobranchia</taxon>
        <taxon>Pteriomorphia</taxon>
        <taxon>Ostreida</taxon>
        <taxon>Ostreoidea</taxon>
        <taxon>Ostreidae</taxon>
        <taxon>Magallana</taxon>
    </lineage>
</organism>
<proteinExistence type="predicted"/>